<sequence>MDEDITMCDAQTHTTQSPTPPLNEDVPTAIALGFCGEAVPPSIILDQVKLRVQSTYKEWSGVARQLVVQPAHSRNMELQDQVIGVLDGVICAVDNVLETTDIDEGLFPLIVILLCIQHLSYLDRFFLTRSSEDFNRSVYTHSVVSHFCKPSESGSNLKEVSETLEKLRPTEIRDVETVVTVGGGNVSSFQVSQAKRVFQTTFHTKLMYGSRCDEIRLLIGERYNRPSLNASEAKLSFSEFMTLIDSIGTAQAIVLRQDLLEQAVESAIGPLVVINQDSMQLRPPNVSFGLYSDALAELMARLSTEIETIQSEDIDVSELIVCTVDLILELPGIGEDHYGIIIALLFQSIDALLARCRILRDTGSLDRANHMIGRVSHFCGISDINPGLICGVPERFRSAQELGILLSHSSDQPQDIEDLMRIAGLIHARRSQLTAIELIIAVVPIVSAFAVFSINIPQQRANCCTQILKCCNEYIPAIENPTILSCLRDYGTCSAMYLSTASVQSDPLVCDQVLTFIDICFQGELKDWEFCCARAPGSESPSPEDDQKIKWKSLLLEILHAQLRITAVAGDMRRFDTILEYIQKDAALPYASYGMYGSRLEHVSEAEGSLKLRVFLMSFIDREWSSIWHRDSFNKFITALRRQFYSEHATQNRRCILALLLAVALYLGELPSDDEYRRVHPKREAYPYFAYFLAHWDSKIPAWASPFCQALYEAVKDHSSMRIISGGSILAKVRIMEKWESKFQSNDSSKSNAYMKQSRREVSTRIVAENHSPSSSSESQKQTTNPESPERTVTEMLLELYNKITTESDLTHCIQASAFRGYGTMEEINNLIPLDMNPDQWDASDHATEAAVQHWAGGCIELFRLSQADLTDSERIRLCLVLGYLANLAGIQSRSPYDRARTVQYWQLLSSFSLNARTERIGDLTLRTIKGHCEANFHRIWEIGWSALEEINWTASSVWESIADRQLWHLYLEEIFLYTTDTNQSTPEFQIEGIERFNGMIWTHLQRLRTPLNHLTESRPELASRLQALQDDLERQWVHTDDDEWVGLPAEFHEKSNTELLEEWSEILEEIHELPGFERFFRGKSLHELAQASREGPVVLIQKPFPYSETTAFIIYCNKSDPRSEPAVVRVPLPLFSMEKIASLHFSLTARSGTRTCADTDTDPVAPQGIHFDSSSNLDASGQGRGVIEPNESITKDQNPEPSMIDILAELWEIVANPVINSIMQLQGGDVKGKSVQGALQDRRPDKLDLTGEHTTVHNVLEMLPEVSILHLACHGQQDVDNPVKKPLLGTKWPMADADGPIVAKAVFSALFAALNSESGKSYGDDAKLVDGVDPLLTRNPLESFCLARVVDDIVQELKEGGAPPEQWATFVHIGI</sequence>
<proteinExistence type="predicted"/>
<organism evidence="2 3">
    <name type="scientific">Meripilus lineatus</name>
    <dbReference type="NCBI Taxonomy" id="2056292"/>
    <lineage>
        <taxon>Eukaryota</taxon>
        <taxon>Fungi</taxon>
        <taxon>Dikarya</taxon>
        <taxon>Basidiomycota</taxon>
        <taxon>Agaricomycotina</taxon>
        <taxon>Agaricomycetes</taxon>
        <taxon>Polyporales</taxon>
        <taxon>Meripilaceae</taxon>
        <taxon>Meripilus</taxon>
    </lineage>
</organism>
<gene>
    <name evidence="2" type="ORF">NLI96_g5099</name>
</gene>
<protein>
    <recommendedName>
        <fullName evidence="4">CHAT domain-containing protein</fullName>
    </recommendedName>
</protein>
<comment type="caution">
    <text evidence="2">The sequence shown here is derived from an EMBL/GenBank/DDBJ whole genome shotgun (WGS) entry which is preliminary data.</text>
</comment>
<keyword evidence="3" id="KW-1185">Reference proteome</keyword>
<reference evidence="2" key="1">
    <citation type="submission" date="2022-07" db="EMBL/GenBank/DDBJ databases">
        <title>Genome Sequence of Physisporinus lineatus.</title>
        <authorList>
            <person name="Buettner E."/>
        </authorList>
    </citation>
    <scope>NUCLEOTIDE SEQUENCE</scope>
    <source>
        <strain evidence="2">VT162</strain>
    </source>
</reference>
<feature type="region of interest" description="Disordered" evidence="1">
    <location>
        <begin position="1"/>
        <end position="22"/>
    </location>
</feature>
<evidence type="ECO:0000313" key="2">
    <source>
        <dbReference type="EMBL" id="KAJ3485221.1"/>
    </source>
</evidence>
<evidence type="ECO:0008006" key="4">
    <source>
        <dbReference type="Google" id="ProtNLM"/>
    </source>
</evidence>
<dbReference type="Proteomes" id="UP001212997">
    <property type="component" value="Unassembled WGS sequence"/>
</dbReference>
<name>A0AAD5YE71_9APHY</name>
<feature type="region of interest" description="Disordered" evidence="1">
    <location>
        <begin position="768"/>
        <end position="791"/>
    </location>
</feature>
<dbReference type="EMBL" id="JANAWD010000160">
    <property type="protein sequence ID" value="KAJ3485221.1"/>
    <property type="molecule type" value="Genomic_DNA"/>
</dbReference>
<evidence type="ECO:0000256" key="1">
    <source>
        <dbReference type="SAM" id="MobiDB-lite"/>
    </source>
</evidence>
<accession>A0AAD5YE71</accession>
<evidence type="ECO:0000313" key="3">
    <source>
        <dbReference type="Proteomes" id="UP001212997"/>
    </source>
</evidence>